<dbReference type="InterPro" id="IPR011075">
    <property type="entry name" value="TetR_C"/>
</dbReference>
<keyword evidence="2 4" id="KW-0238">DNA-binding</keyword>
<dbReference type="OrthoDB" id="3827407at2"/>
<dbReference type="AlphaFoldDB" id="A0A1A0WEZ4"/>
<feature type="domain" description="HTH tetR-type" evidence="5">
    <location>
        <begin position="15"/>
        <end position="75"/>
    </location>
</feature>
<dbReference type="InterPro" id="IPR001647">
    <property type="entry name" value="HTH_TetR"/>
</dbReference>
<comment type="caution">
    <text evidence="6">The sequence shown here is derived from an EMBL/GenBank/DDBJ whole genome shotgun (WGS) entry which is preliminary data.</text>
</comment>
<dbReference type="Pfam" id="PF16925">
    <property type="entry name" value="TetR_C_13"/>
    <property type="match status" value="1"/>
</dbReference>
<dbReference type="SUPFAM" id="SSF46689">
    <property type="entry name" value="Homeodomain-like"/>
    <property type="match status" value="2"/>
</dbReference>
<dbReference type="SUPFAM" id="SSF48498">
    <property type="entry name" value="Tetracyclin repressor-like, C-terminal domain"/>
    <property type="match status" value="2"/>
</dbReference>
<dbReference type="InterPro" id="IPR036271">
    <property type="entry name" value="Tet_transcr_reg_TetR-rel_C_sf"/>
</dbReference>
<feature type="DNA-binding region" description="H-T-H motif" evidence="4">
    <location>
        <begin position="264"/>
        <end position="283"/>
    </location>
</feature>
<keyword evidence="1" id="KW-0805">Transcription regulation</keyword>
<feature type="domain" description="HTH tetR-type" evidence="5">
    <location>
        <begin position="241"/>
        <end position="301"/>
    </location>
</feature>
<dbReference type="InterPro" id="IPR054156">
    <property type="entry name" value="YxaF_TetR_C"/>
</dbReference>
<dbReference type="GO" id="GO:0003677">
    <property type="term" value="F:DNA binding"/>
    <property type="evidence" value="ECO:0007669"/>
    <property type="project" value="UniProtKB-UniRule"/>
</dbReference>
<evidence type="ECO:0000313" key="7">
    <source>
        <dbReference type="Proteomes" id="UP000094008"/>
    </source>
</evidence>
<dbReference type="InterPro" id="IPR009057">
    <property type="entry name" value="Homeodomain-like_sf"/>
</dbReference>
<organism evidence="6 7">
    <name type="scientific">Mycolicibacterium peregrinum</name>
    <name type="common">Mycobacterium peregrinum</name>
    <dbReference type="NCBI Taxonomy" id="43304"/>
    <lineage>
        <taxon>Bacteria</taxon>
        <taxon>Bacillati</taxon>
        <taxon>Actinomycetota</taxon>
        <taxon>Actinomycetes</taxon>
        <taxon>Mycobacteriales</taxon>
        <taxon>Mycobacteriaceae</taxon>
        <taxon>Mycolicibacterium</taxon>
    </lineage>
</organism>
<dbReference type="PANTHER" id="PTHR47506">
    <property type="entry name" value="TRANSCRIPTIONAL REGULATORY PROTEIN"/>
    <property type="match status" value="1"/>
</dbReference>
<gene>
    <name evidence="6" type="ORF">A5779_16550</name>
</gene>
<evidence type="ECO:0000313" key="6">
    <source>
        <dbReference type="EMBL" id="OBB96904.1"/>
    </source>
</evidence>
<dbReference type="PANTHER" id="PTHR47506:SF1">
    <property type="entry name" value="HTH-TYPE TRANSCRIPTIONAL REGULATOR YJDC"/>
    <property type="match status" value="1"/>
</dbReference>
<dbReference type="Pfam" id="PF00440">
    <property type="entry name" value="TetR_N"/>
    <property type="match status" value="2"/>
</dbReference>
<evidence type="ECO:0000256" key="2">
    <source>
        <dbReference type="ARBA" id="ARBA00023125"/>
    </source>
</evidence>
<dbReference type="Gene3D" id="1.10.357.10">
    <property type="entry name" value="Tetracycline Repressor, domain 2"/>
    <property type="match status" value="2"/>
</dbReference>
<name>A0A1A0WEZ4_MYCPR</name>
<dbReference type="Pfam" id="PF21993">
    <property type="entry name" value="TetR_C_13_2"/>
    <property type="match status" value="1"/>
</dbReference>
<evidence type="ECO:0000256" key="1">
    <source>
        <dbReference type="ARBA" id="ARBA00023015"/>
    </source>
</evidence>
<keyword evidence="3" id="KW-0804">Transcription</keyword>
<protein>
    <submittedName>
        <fullName evidence="6">TetR family transcriptional regulator</fullName>
    </submittedName>
</protein>
<dbReference type="EMBL" id="LZSY01000021">
    <property type="protein sequence ID" value="OBB96904.1"/>
    <property type="molecule type" value="Genomic_DNA"/>
</dbReference>
<evidence type="ECO:0000259" key="5">
    <source>
        <dbReference type="PROSITE" id="PS50977"/>
    </source>
</evidence>
<evidence type="ECO:0000256" key="4">
    <source>
        <dbReference type="PROSITE-ProRule" id="PRU00335"/>
    </source>
</evidence>
<dbReference type="Proteomes" id="UP000094008">
    <property type="component" value="Unassembled WGS sequence"/>
</dbReference>
<proteinExistence type="predicted"/>
<accession>A0A1A0WEZ4</accession>
<reference evidence="7" key="1">
    <citation type="submission" date="2016-06" db="EMBL/GenBank/DDBJ databases">
        <authorList>
            <person name="Sutton G."/>
            <person name="Brinkac L."/>
            <person name="Sanka R."/>
            <person name="Adams M."/>
            <person name="Lau E."/>
            <person name="Mehaffy C."/>
            <person name="Tameris M."/>
            <person name="Hatherill M."/>
            <person name="Hanekom W."/>
            <person name="Mahomed H."/>
            <person name="Mcshane H."/>
        </authorList>
    </citation>
    <scope>NUCLEOTIDE SEQUENCE [LARGE SCALE GENOMIC DNA]</scope>
    <source>
        <strain evidence="7">852002-10433_SCH5171157</strain>
    </source>
</reference>
<evidence type="ECO:0000256" key="3">
    <source>
        <dbReference type="ARBA" id="ARBA00023163"/>
    </source>
</evidence>
<feature type="DNA-binding region" description="H-T-H motif" evidence="4">
    <location>
        <begin position="38"/>
        <end position="57"/>
    </location>
</feature>
<sequence length="448" mass="49335">MYTAGPSTGFTAKGRATRERILQSAARVILDDGLSGLSLDKVRQAAAVSGSQLSHYYADKQALIRAVMERQMEVVLGFHRQSALGGLDTFDDFERWLDLNMRYLRKIGYTGTPTYHALAGQLMKSDEQTRHTLAAGYEQWISLLEQAFQRMLDRGILVTSADPKALAMVVVAGHQGAGTLTFAYRQEWPLNDALRFVVNYLRLFAADPAERVARPPRRQRGRRTPLVVIDDASQRFTRKGLATRARIIDGAAELMFRDGVGGTSLDDVRRAVGVSGSQIAHYFTDKRDLTRQVIAARADDVLEFHKQPEFSELGSLAAIRSWAKACERQLETVYLRGGCIYGSLTGELLEDTEVLDDLAAGYEKWIELFYSGLNAMRGKGELVDQADPHHLAVALVAAHQGGTMLAFATGHPGPFRAVVGAAVDYVASFAVTPEKRSTRATSRRPAKS</sequence>
<dbReference type="RefSeq" id="WP_064879088.1">
    <property type="nucleotide sequence ID" value="NZ_LZSY01000021.1"/>
</dbReference>
<dbReference type="PROSITE" id="PS50977">
    <property type="entry name" value="HTH_TETR_2"/>
    <property type="match status" value="2"/>
</dbReference>